<evidence type="ECO:0000313" key="1">
    <source>
        <dbReference type="EMBL" id="KAB8124015.1"/>
    </source>
</evidence>
<accession>A0ABQ6VWK1</accession>
<dbReference type="Proteomes" id="UP000427842">
    <property type="component" value="Unassembled WGS sequence"/>
</dbReference>
<reference evidence="1 2" key="1">
    <citation type="submission" date="2018-09" db="EMBL/GenBank/DDBJ databases">
        <title>Genome sequence and characterization of the bcs clusters for the production of nanocellulose from the low pH resistant strain Komagataeibacter medellinensis ID13488.</title>
        <authorList>
            <person name="Hernandez-Arriaga A.M."/>
            <person name="Del Cerro C."/>
            <person name="Urbina L."/>
            <person name="Eceiza A."/>
            <person name="Retegi A."/>
            <person name="Prieto M.A."/>
        </authorList>
    </citation>
    <scope>NUCLEOTIDE SEQUENCE [LARGE SCALE GENOMIC DNA]</scope>
    <source>
        <strain evidence="1 2">ID13488</strain>
    </source>
</reference>
<evidence type="ECO:0000313" key="2">
    <source>
        <dbReference type="Proteomes" id="UP000427842"/>
    </source>
</evidence>
<sequence>MSGFILKRGSTLILEASLRNFQGAPVNLTGATLTAQLRDVQDGLIATLTVTPINNRPGVVQIAYSGDTTQWIAGQYRTDLRVSWENGLIQQSETYGVIVIDGVTQNVSA</sequence>
<dbReference type="RefSeq" id="WP_153469552.1">
    <property type="nucleotide sequence ID" value="NZ_QYAZ01000001.1"/>
</dbReference>
<name>A0ABQ6VWK1_9PROT</name>
<proteinExistence type="predicted"/>
<comment type="caution">
    <text evidence="1">The sequence shown here is derived from an EMBL/GenBank/DDBJ whole genome shotgun (WGS) entry which is preliminary data.</text>
</comment>
<dbReference type="EMBL" id="QYAZ01000001">
    <property type="protein sequence ID" value="KAB8124015.1"/>
    <property type="molecule type" value="Genomic_DNA"/>
</dbReference>
<protein>
    <submittedName>
        <fullName evidence="1">Uncharacterized protein</fullName>
    </submittedName>
</protein>
<gene>
    <name evidence="1" type="ORF">D3W54_07130</name>
</gene>
<keyword evidence="2" id="KW-1185">Reference proteome</keyword>
<organism evidence="1 2">
    <name type="scientific">Komagataeibacter medellinensis</name>
    <dbReference type="NCBI Taxonomy" id="1177712"/>
    <lineage>
        <taxon>Bacteria</taxon>
        <taxon>Pseudomonadati</taxon>
        <taxon>Pseudomonadota</taxon>
        <taxon>Alphaproteobacteria</taxon>
        <taxon>Acetobacterales</taxon>
        <taxon>Acetobacteraceae</taxon>
        <taxon>Komagataeibacter</taxon>
    </lineage>
</organism>